<dbReference type="Gene3D" id="3.40.50.1980">
    <property type="entry name" value="Nitrogenase molybdenum iron protein domain"/>
    <property type="match status" value="2"/>
</dbReference>
<accession>A0ABW2FT46</accession>
<evidence type="ECO:0000256" key="1">
    <source>
        <dbReference type="ARBA" id="ARBA00004196"/>
    </source>
</evidence>
<dbReference type="Proteomes" id="UP001596435">
    <property type="component" value="Unassembled WGS sequence"/>
</dbReference>
<dbReference type="PROSITE" id="PS50983">
    <property type="entry name" value="FE_B12_PBP"/>
    <property type="match status" value="1"/>
</dbReference>
<dbReference type="EMBL" id="JBHTAJ010000001">
    <property type="protein sequence ID" value="MFC7178028.1"/>
    <property type="molecule type" value="Genomic_DNA"/>
</dbReference>
<feature type="chain" id="PRO_5046125296" evidence="6">
    <location>
        <begin position="25"/>
        <end position="336"/>
    </location>
</feature>
<dbReference type="PROSITE" id="PS51318">
    <property type="entry name" value="TAT"/>
    <property type="match status" value="1"/>
</dbReference>
<evidence type="ECO:0000256" key="4">
    <source>
        <dbReference type="ARBA" id="ARBA00022729"/>
    </source>
</evidence>
<dbReference type="InterPro" id="IPR002491">
    <property type="entry name" value="ABC_transptr_periplasmic_BD"/>
</dbReference>
<evidence type="ECO:0000259" key="7">
    <source>
        <dbReference type="PROSITE" id="PS50983"/>
    </source>
</evidence>
<proteinExistence type="inferred from homology"/>
<evidence type="ECO:0000256" key="2">
    <source>
        <dbReference type="ARBA" id="ARBA00008814"/>
    </source>
</evidence>
<dbReference type="SUPFAM" id="SSF53807">
    <property type="entry name" value="Helical backbone' metal receptor"/>
    <property type="match status" value="1"/>
</dbReference>
<reference evidence="9" key="1">
    <citation type="journal article" date="2019" name="Int. J. Syst. Evol. Microbiol.">
        <title>The Global Catalogue of Microorganisms (GCM) 10K type strain sequencing project: providing services to taxonomists for standard genome sequencing and annotation.</title>
        <authorList>
            <consortium name="The Broad Institute Genomics Platform"/>
            <consortium name="The Broad Institute Genome Sequencing Center for Infectious Disease"/>
            <person name="Wu L."/>
            <person name="Ma J."/>
        </authorList>
    </citation>
    <scope>NUCLEOTIDE SEQUENCE [LARGE SCALE GENOMIC DNA]</scope>
    <source>
        <strain evidence="9">CGMCC 1.12859</strain>
    </source>
</reference>
<evidence type="ECO:0000313" key="8">
    <source>
        <dbReference type="EMBL" id="MFC7178028.1"/>
    </source>
</evidence>
<dbReference type="PANTHER" id="PTHR30532:SF1">
    <property type="entry name" value="IRON(3+)-HYDROXAMATE-BINDING PROTEIN FHUD"/>
    <property type="match status" value="1"/>
</dbReference>
<feature type="signal peptide" evidence="6">
    <location>
        <begin position="1"/>
        <end position="24"/>
    </location>
</feature>
<evidence type="ECO:0000256" key="5">
    <source>
        <dbReference type="SAM" id="MobiDB-lite"/>
    </source>
</evidence>
<evidence type="ECO:0000313" key="9">
    <source>
        <dbReference type="Proteomes" id="UP001596435"/>
    </source>
</evidence>
<dbReference type="PROSITE" id="PS51257">
    <property type="entry name" value="PROKAR_LIPOPROTEIN"/>
    <property type="match status" value="1"/>
</dbReference>
<comment type="subcellular location">
    <subcellularLocation>
        <location evidence="1">Cell envelope</location>
    </subcellularLocation>
</comment>
<name>A0ABW2FT46_9ACTN</name>
<dbReference type="RefSeq" id="WP_380230209.1">
    <property type="nucleotide sequence ID" value="NZ_JBHSVH010000002.1"/>
</dbReference>
<dbReference type="Pfam" id="PF01497">
    <property type="entry name" value="Peripla_BP_2"/>
    <property type="match status" value="1"/>
</dbReference>
<keyword evidence="4 6" id="KW-0732">Signal</keyword>
<protein>
    <submittedName>
        <fullName evidence="8">ABC transporter substrate-binding protein</fullName>
    </submittedName>
</protein>
<dbReference type="CDD" id="cd01146">
    <property type="entry name" value="FhuD"/>
    <property type="match status" value="1"/>
</dbReference>
<gene>
    <name evidence="8" type="ORF">ACFQMG_00450</name>
</gene>
<feature type="domain" description="Fe/B12 periplasmic-binding" evidence="7">
    <location>
        <begin position="74"/>
        <end position="336"/>
    </location>
</feature>
<dbReference type="InterPro" id="IPR006311">
    <property type="entry name" value="TAT_signal"/>
</dbReference>
<organism evidence="8 9">
    <name type="scientific">Kitasatospora paranensis</name>
    <dbReference type="NCBI Taxonomy" id="258053"/>
    <lineage>
        <taxon>Bacteria</taxon>
        <taxon>Bacillati</taxon>
        <taxon>Actinomycetota</taxon>
        <taxon>Actinomycetes</taxon>
        <taxon>Kitasatosporales</taxon>
        <taxon>Streptomycetaceae</taxon>
        <taxon>Kitasatospora</taxon>
    </lineage>
</organism>
<dbReference type="InterPro" id="IPR051313">
    <property type="entry name" value="Bact_iron-sidero_bind"/>
</dbReference>
<feature type="region of interest" description="Disordered" evidence="5">
    <location>
        <begin position="36"/>
        <end position="57"/>
    </location>
</feature>
<comment type="similarity">
    <text evidence="2">Belongs to the bacterial solute-binding protein 8 family.</text>
</comment>
<comment type="caution">
    <text evidence="8">The sequence shown here is derived from an EMBL/GenBank/DDBJ whole genome shotgun (WGS) entry which is preliminary data.</text>
</comment>
<keyword evidence="9" id="KW-1185">Reference proteome</keyword>
<keyword evidence="3" id="KW-0813">Transport</keyword>
<evidence type="ECO:0000256" key="3">
    <source>
        <dbReference type="ARBA" id="ARBA00022448"/>
    </source>
</evidence>
<evidence type="ECO:0000256" key="6">
    <source>
        <dbReference type="SAM" id="SignalP"/>
    </source>
</evidence>
<feature type="compositionally biased region" description="Low complexity" evidence="5">
    <location>
        <begin position="40"/>
        <end position="57"/>
    </location>
</feature>
<sequence>MPHQPTRRAVLATLGGLAGGTALTACTGYTVRTGAAQSDGPTAAPSGSPVAPATPSTTVTAATGPVVVPGGPIRVVALGTPELDSAMTLGITPVGATRSPLDHGFPDYWPASRLAGIADVGETGAPDPALVRATEPQVVLGSQARDGARYEALRRIAPTVLSRTAGPPWKDNFQLHAQTLGRQEQAAAVVREYGRHTTRAAQVIRDVGAGGRRISVLRFVEGTPPGIRTYGRQSFIGSVIADVQLGRPDAQNIDQDELELPADQLARADADLILYATYGDPGRAGTTAVLQSPAWLALGAVKAHRAFPVDDQLWFQGVGYTGANLIIAELQRFLGG</sequence>
<dbReference type="PANTHER" id="PTHR30532">
    <property type="entry name" value="IRON III DICITRATE-BINDING PERIPLASMIC PROTEIN"/>
    <property type="match status" value="1"/>
</dbReference>